<reference evidence="1" key="1">
    <citation type="submission" date="2023-10" db="EMBL/GenBank/DDBJ databases">
        <title>Genome assemblies of two species of porcelain crab, Petrolisthes cinctipes and Petrolisthes manimaculis (Anomura: Porcellanidae).</title>
        <authorList>
            <person name="Angst P."/>
        </authorList>
    </citation>
    <scope>NUCLEOTIDE SEQUENCE</scope>
    <source>
        <strain evidence="1">PB745_01</strain>
        <tissue evidence="1">Gill</tissue>
    </source>
</reference>
<organism evidence="1 2">
    <name type="scientific">Petrolisthes cinctipes</name>
    <name type="common">Flat porcelain crab</name>
    <dbReference type="NCBI Taxonomy" id="88211"/>
    <lineage>
        <taxon>Eukaryota</taxon>
        <taxon>Metazoa</taxon>
        <taxon>Ecdysozoa</taxon>
        <taxon>Arthropoda</taxon>
        <taxon>Crustacea</taxon>
        <taxon>Multicrustacea</taxon>
        <taxon>Malacostraca</taxon>
        <taxon>Eumalacostraca</taxon>
        <taxon>Eucarida</taxon>
        <taxon>Decapoda</taxon>
        <taxon>Pleocyemata</taxon>
        <taxon>Anomura</taxon>
        <taxon>Galatheoidea</taxon>
        <taxon>Porcellanidae</taxon>
        <taxon>Petrolisthes</taxon>
    </lineage>
</organism>
<evidence type="ECO:0000313" key="1">
    <source>
        <dbReference type="EMBL" id="KAK3862325.1"/>
    </source>
</evidence>
<gene>
    <name evidence="1" type="ORF">Pcinc_031794</name>
</gene>
<evidence type="ECO:0000313" key="2">
    <source>
        <dbReference type="Proteomes" id="UP001286313"/>
    </source>
</evidence>
<sequence length="71" mass="7949">MGMGINKGIVACCSKSQLLLNSGINTAFRSNKKAYIQPPRILWVPQHLAWNSTTWSVINRLVMMLGRGRGY</sequence>
<name>A0AAE1EVW7_PETCI</name>
<dbReference type="EMBL" id="JAWQEG010004271">
    <property type="protein sequence ID" value="KAK3862325.1"/>
    <property type="molecule type" value="Genomic_DNA"/>
</dbReference>
<keyword evidence="2" id="KW-1185">Reference proteome</keyword>
<proteinExistence type="predicted"/>
<accession>A0AAE1EVW7</accession>
<dbReference type="Proteomes" id="UP001286313">
    <property type="component" value="Unassembled WGS sequence"/>
</dbReference>
<dbReference type="AlphaFoldDB" id="A0AAE1EVW7"/>
<protein>
    <submittedName>
        <fullName evidence="1">Uncharacterized protein</fullName>
    </submittedName>
</protein>
<comment type="caution">
    <text evidence="1">The sequence shown here is derived from an EMBL/GenBank/DDBJ whole genome shotgun (WGS) entry which is preliminary data.</text>
</comment>